<accession>A0ACC0UIS7</accession>
<evidence type="ECO:0000313" key="2">
    <source>
        <dbReference type="Proteomes" id="UP001207468"/>
    </source>
</evidence>
<proteinExistence type="predicted"/>
<keyword evidence="2" id="KW-1185">Reference proteome</keyword>
<sequence length="168" mass="18327">MPTRRHSLVRCAFRTSESSSALIHSLSAHIRCLICGGERGFQTDDKARPPKRRTTPPCPMTISSFSWRAASKRKHEVTVVVVCYSLLSLITHLLVLVRSFVTPHGGRPFIGGCNDRIDDRGALAIARVDARSDRDFCCVLPASCTGAVSVSVSVSVPIPLLLPYVLVQ</sequence>
<dbReference type="EMBL" id="JAGFNK010000030">
    <property type="protein sequence ID" value="KAI9510969.1"/>
    <property type="molecule type" value="Genomic_DNA"/>
</dbReference>
<comment type="caution">
    <text evidence="1">The sequence shown here is derived from an EMBL/GenBank/DDBJ whole genome shotgun (WGS) entry which is preliminary data.</text>
</comment>
<name>A0ACC0UIS7_9AGAM</name>
<gene>
    <name evidence="1" type="ORF">F5148DRAFT_472660</name>
</gene>
<evidence type="ECO:0000313" key="1">
    <source>
        <dbReference type="EMBL" id="KAI9510969.1"/>
    </source>
</evidence>
<dbReference type="Proteomes" id="UP001207468">
    <property type="component" value="Unassembled WGS sequence"/>
</dbReference>
<protein>
    <submittedName>
        <fullName evidence="1">Uncharacterized protein</fullName>
    </submittedName>
</protein>
<organism evidence="1 2">
    <name type="scientific">Russula earlei</name>
    <dbReference type="NCBI Taxonomy" id="71964"/>
    <lineage>
        <taxon>Eukaryota</taxon>
        <taxon>Fungi</taxon>
        <taxon>Dikarya</taxon>
        <taxon>Basidiomycota</taxon>
        <taxon>Agaricomycotina</taxon>
        <taxon>Agaricomycetes</taxon>
        <taxon>Russulales</taxon>
        <taxon>Russulaceae</taxon>
        <taxon>Russula</taxon>
    </lineage>
</organism>
<reference evidence="1" key="1">
    <citation type="submission" date="2021-03" db="EMBL/GenBank/DDBJ databases">
        <title>Evolutionary priming and transition to the ectomycorrhizal habit in an iconic lineage of mushroom-forming fungi: is preadaptation a requirement?</title>
        <authorList>
            <consortium name="DOE Joint Genome Institute"/>
            <person name="Looney B.P."/>
            <person name="Miyauchi S."/>
            <person name="Morin E."/>
            <person name="Drula E."/>
            <person name="Courty P.E."/>
            <person name="Chicoki N."/>
            <person name="Fauchery L."/>
            <person name="Kohler A."/>
            <person name="Kuo A."/>
            <person name="LaButti K."/>
            <person name="Pangilinan J."/>
            <person name="Lipzen A."/>
            <person name="Riley R."/>
            <person name="Andreopoulos W."/>
            <person name="He G."/>
            <person name="Johnson J."/>
            <person name="Barry K.W."/>
            <person name="Grigoriev I.V."/>
            <person name="Nagy L."/>
            <person name="Hibbett D."/>
            <person name="Henrissat B."/>
            <person name="Matheny P.B."/>
            <person name="Labbe J."/>
            <person name="Martin A.F."/>
        </authorList>
    </citation>
    <scope>NUCLEOTIDE SEQUENCE</scope>
    <source>
        <strain evidence="1">BPL698</strain>
    </source>
</reference>